<evidence type="ECO:0000313" key="2">
    <source>
        <dbReference type="EMBL" id="PJK29318.1"/>
    </source>
</evidence>
<dbReference type="EMBL" id="PHIG01000025">
    <property type="protein sequence ID" value="PJK30497.1"/>
    <property type="molecule type" value="Genomic_DNA"/>
</dbReference>
<evidence type="ECO:0008006" key="6">
    <source>
        <dbReference type="Google" id="ProtNLM"/>
    </source>
</evidence>
<dbReference type="RefSeq" id="WP_109792139.1">
    <property type="nucleotide sequence ID" value="NZ_PHIG01000018.1"/>
</dbReference>
<name>A0A2M9G449_9PROT</name>
<sequence>MVPAIIAAALPLVAEFLPSIGRLINGENGERVATRVVDVARRVTGAETPEQALERLRADPRLVAELQRQATAIELAEIDSEVARHRQVNETMRAEIASDDPYVRRWRPTLGYAVAFTWALSMLGLMFVIGWVAINEPREAPAIFIALGDAIASIAPIWMFALSVLGVSVWKRSEDKKTAAGVNRGPGVIGSILGRLTGRDGS</sequence>
<dbReference type="Proteomes" id="UP000229498">
    <property type="component" value="Unassembled WGS sequence"/>
</dbReference>
<dbReference type="Pfam" id="PF11351">
    <property type="entry name" value="GTA_holin_3TM"/>
    <property type="match status" value="1"/>
</dbReference>
<gene>
    <name evidence="4" type="ORF">CVT23_04955</name>
    <name evidence="3" type="ORF">CVT23_06005</name>
    <name evidence="2" type="ORF">CVT23_11990</name>
</gene>
<evidence type="ECO:0000313" key="4">
    <source>
        <dbReference type="EMBL" id="PJK30720.1"/>
    </source>
</evidence>
<dbReference type="EMBL" id="PHIG01000033">
    <property type="protein sequence ID" value="PJK29318.1"/>
    <property type="molecule type" value="Genomic_DNA"/>
</dbReference>
<keyword evidence="1" id="KW-1133">Transmembrane helix</keyword>
<proteinExistence type="predicted"/>
<reference evidence="3 5" key="1">
    <citation type="submission" date="2017-11" db="EMBL/GenBank/DDBJ databases">
        <title>Draft genome sequence of Rhizobiales bacterium SY3-13.</title>
        <authorList>
            <person name="Sun C."/>
        </authorList>
    </citation>
    <scope>NUCLEOTIDE SEQUENCE [LARGE SCALE GENOMIC DNA]</scope>
    <source>
        <strain evidence="3 5">SY3-13</strain>
    </source>
</reference>
<feature type="transmembrane region" description="Helical" evidence="1">
    <location>
        <begin position="110"/>
        <end position="134"/>
    </location>
</feature>
<dbReference type="EMBL" id="PHIG01000018">
    <property type="protein sequence ID" value="PJK30720.1"/>
    <property type="molecule type" value="Genomic_DNA"/>
</dbReference>
<comment type="caution">
    <text evidence="3">The sequence shown here is derived from an EMBL/GenBank/DDBJ whole genome shotgun (WGS) entry which is preliminary data.</text>
</comment>
<keyword evidence="1" id="KW-0472">Membrane</keyword>
<dbReference type="AlphaFoldDB" id="A0A2M9G449"/>
<protein>
    <recommendedName>
        <fullName evidence="6">Ribokinase</fullName>
    </recommendedName>
</protein>
<evidence type="ECO:0000313" key="3">
    <source>
        <dbReference type="EMBL" id="PJK30497.1"/>
    </source>
</evidence>
<accession>A0A2M9G449</accession>
<keyword evidence="1" id="KW-0812">Transmembrane</keyword>
<dbReference type="OrthoDB" id="7366354at2"/>
<evidence type="ECO:0000313" key="5">
    <source>
        <dbReference type="Proteomes" id="UP000229498"/>
    </source>
</evidence>
<dbReference type="InterPro" id="IPR021497">
    <property type="entry name" value="GTA_holin_3TM"/>
</dbReference>
<keyword evidence="5" id="KW-1185">Reference proteome</keyword>
<evidence type="ECO:0000256" key="1">
    <source>
        <dbReference type="SAM" id="Phobius"/>
    </source>
</evidence>
<feature type="transmembrane region" description="Helical" evidence="1">
    <location>
        <begin position="140"/>
        <end position="167"/>
    </location>
</feature>
<organism evidence="3 5">
    <name type="scientific">Minwuia thermotolerans</name>
    <dbReference type="NCBI Taxonomy" id="2056226"/>
    <lineage>
        <taxon>Bacteria</taxon>
        <taxon>Pseudomonadati</taxon>
        <taxon>Pseudomonadota</taxon>
        <taxon>Alphaproteobacteria</taxon>
        <taxon>Minwuiales</taxon>
        <taxon>Minwuiaceae</taxon>
        <taxon>Minwuia</taxon>
    </lineage>
</organism>